<feature type="transmembrane region" description="Helical" evidence="2">
    <location>
        <begin position="99"/>
        <end position="118"/>
    </location>
</feature>
<feature type="chain" id="PRO_5003123648" description="U-box domain-containing protein" evidence="3">
    <location>
        <begin position="18"/>
        <end position="678"/>
    </location>
</feature>
<dbReference type="OrthoDB" id="10064100at2759"/>
<dbReference type="eggNOG" id="ENOG502RZ7K">
    <property type="taxonomic scope" value="Eukaryota"/>
</dbReference>
<keyword evidence="3" id="KW-0732">Signal</keyword>
<dbReference type="Proteomes" id="UP000001058">
    <property type="component" value="Unassembled WGS sequence"/>
</dbReference>
<feature type="transmembrane region" description="Helical" evidence="2">
    <location>
        <begin position="67"/>
        <end position="87"/>
    </location>
</feature>
<keyword evidence="2" id="KW-1133">Transmembrane helix</keyword>
<accession>D8TJZ2</accession>
<feature type="compositionally biased region" description="Acidic residues" evidence="1">
    <location>
        <begin position="577"/>
        <end position="592"/>
    </location>
</feature>
<reference evidence="5 6" key="1">
    <citation type="journal article" date="2010" name="Science">
        <title>Genomic analysis of organismal complexity in the multicellular green alga Volvox carteri.</title>
        <authorList>
            <person name="Prochnik S.E."/>
            <person name="Umen J."/>
            <person name="Nedelcu A.M."/>
            <person name="Hallmann A."/>
            <person name="Miller S.M."/>
            <person name="Nishii I."/>
            <person name="Ferris P."/>
            <person name="Kuo A."/>
            <person name="Mitros T."/>
            <person name="Fritz-Laylin L.K."/>
            <person name="Hellsten U."/>
            <person name="Chapman J."/>
            <person name="Simakov O."/>
            <person name="Rensing S.A."/>
            <person name="Terry A."/>
            <person name="Pangilinan J."/>
            <person name="Kapitonov V."/>
            <person name="Jurka J."/>
            <person name="Salamov A."/>
            <person name="Shapiro H."/>
            <person name="Schmutz J."/>
            <person name="Grimwood J."/>
            <person name="Lindquist E."/>
            <person name="Lucas S."/>
            <person name="Grigoriev I.V."/>
            <person name="Schmitt R."/>
            <person name="Kirk D."/>
            <person name="Rokhsar D.S."/>
        </authorList>
    </citation>
    <scope>NUCLEOTIDE SEQUENCE [LARGE SCALE GENOMIC DNA]</scope>
    <source>
        <strain evidence="6">f. Nagariensis / Eve</strain>
    </source>
</reference>
<feature type="signal peptide" evidence="3">
    <location>
        <begin position="1"/>
        <end position="17"/>
    </location>
</feature>
<dbReference type="GO" id="GO:0016567">
    <property type="term" value="P:protein ubiquitination"/>
    <property type="evidence" value="ECO:0007669"/>
    <property type="project" value="UniProtKB-UniPathway"/>
</dbReference>
<dbReference type="PANTHER" id="PTHR46573:SF1">
    <property type="entry name" value="WD REPEAT, SAM AND U-BOX DOMAIN-CONTAINING PROTEIN 1"/>
    <property type="match status" value="1"/>
</dbReference>
<evidence type="ECO:0000256" key="3">
    <source>
        <dbReference type="SAM" id="SignalP"/>
    </source>
</evidence>
<feature type="region of interest" description="Disordered" evidence="1">
    <location>
        <begin position="234"/>
        <end position="262"/>
    </location>
</feature>
<dbReference type="SUPFAM" id="SSF103481">
    <property type="entry name" value="Multidrug resistance efflux transporter EmrE"/>
    <property type="match status" value="1"/>
</dbReference>
<sequence>MILTGVALAACAALTHTAIDSTRKYAASIIGIAPDGLVTVPALLDMVISCAGVALTGRWRGTIKHPTLFATATITSSLLLLVSRYMYQRAIQLSPLSLTIPYLAFTPAILIATAYIFLGELPSPTGLVGVCVVAMGGYLLNLRAGGSAAAGSGSGGVAASGGAAGAGGKASGLTASSSLSALASAEISGVVVQVAATALPSMGSGTTSSASGGAAGPAAGFLMQRSASVATTSDLETGGVGGAGAGGAPGGGGGKRGSKGLSVHHRRLPSASELLMLRSSYHHQQILTSWQQEPGTLLMIERSSSGRLYQTGFDYATIRLLECGSCVAAKEEPKAAIAKLFELSSSEVSKFVKVIAALLNRPNLDLEFLPQEFEDLTPSPDGVYSYAPGSYNPLLFRRSGTEADPGAWQWSDDGQHWFATDNVRESPHGLPEPPALVFILRLHVEYLIRRRLANPAVLHRRLPAPLDLGTCPRGVLDAAPEPLCCPISHSVMRLPVVSPSGTTFEYDCIRRWAQRHNTDPVNGAPLAEGDLYPNLALRDIIERWLRQQKSSQQQQQQQHSEMEQKPQEQLQGRGTEKEEDDDEEEGTSEEAEIWARGRPEGAGRGGRRGETTGGGQGEVAAAGGPGRETLEEEEVEVTADTVHLADEAVGGFEGAAGKAGTLKDDFFTNMLLWSCVWS</sequence>
<dbReference type="InterPro" id="IPR037185">
    <property type="entry name" value="EmrE-like"/>
</dbReference>
<feature type="region of interest" description="Disordered" evidence="1">
    <location>
        <begin position="548"/>
        <end position="633"/>
    </location>
</feature>
<dbReference type="GeneID" id="9617937"/>
<dbReference type="UniPathway" id="UPA00143"/>
<feature type="compositionally biased region" description="Low complexity" evidence="1">
    <location>
        <begin position="548"/>
        <end position="559"/>
    </location>
</feature>
<dbReference type="RefSeq" id="XP_002946930.1">
    <property type="nucleotide sequence ID" value="XM_002946884.1"/>
</dbReference>
<evidence type="ECO:0000313" key="5">
    <source>
        <dbReference type="EMBL" id="EFJ52156.1"/>
    </source>
</evidence>
<protein>
    <recommendedName>
        <fullName evidence="4">U-box domain-containing protein</fullName>
    </recommendedName>
</protein>
<name>D8TJZ2_VOLCA</name>
<dbReference type="PANTHER" id="PTHR46573">
    <property type="entry name" value="WD REPEAT, SAM AND U-BOX DOMAIN-CONTAINING PROTEIN 1"/>
    <property type="match status" value="1"/>
</dbReference>
<dbReference type="STRING" id="3068.D8TJZ2"/>
<dbReference type="Gene3D" id="1.10.3730.20">
    <property type="match status" value="1"/>
</dbReference>
<keyword evidence="2" id="KW-0812">Transmembrane</keyword>
<dbReference type="GO" id="GO:0004842">
    <property type="term" value="F:ubiquitin-protein transferase activity"/>
    <property type="evidence" value="ECO:0007669"/>
    <property type="project" value="InterPro"/>
</dbReference>
<keyword evidence="6" id="KW-1185">Reference proteome</keyword>
<evidence type="ECO:0000256" key="1">
    <source>
        <dbReference type="SAM" id="MobiDB-lite"/>
    </source>
</evidence>
<feature type="transmembrane region" description="Helical" evidence="2">
    <location>
        <begin position="36"/>
        <end position="55"/>
    </location>
</feature>
<organism evidence="6">
    <name type="scientific">Volvox carteri f. nagariensis</name>
    <dbReference type="NCBI Taxonomy" id="3068"/>
    <lineage>
        <taxon>Eukaryota</taxon>
        <taxon>Viridiplantae</taxon>
        <taxon>Chlorophyta</taxon>
        <taxon>core chlorophytes</taxon>
        <taxon>Chlorophyceae</taxon>
        <taxon>CS clade</taxon>
        <taxon>Chlamydomonadales</taxon>
        <taxon>Volvocaceae</taxon>
        <taxon>Volvox</taxon>
    </lineage>
</organism>
<dbReference type="InterPro" id="IPR052085">
    <property type="entry name" value="WD-SAM-U-box"/>
</dbReference>
<feature type="domain" description="U-box" evidence="4">
    <location>
        <begin position="478"/>
        <end position="551"/>
    </location>
</feature>
<dbReference type="KEGG" id="vcn:VOLCADRAFT_103177"/>
<dbReference type="InParanoid" id="D8TJZ2"/>
<dbReference type="Pfam" id="PF04564">
    <property type="entry name" value="U-box"/>
    <property type="match status" value="1"/>
</dbReference>
<gene>
    <name evidence="5" type="ORF">VOLCADRAFT_103177</name>
</gene>
<evidence type="ECO:0000256" key="2">
    <source>
        <dbReference type="SAM" id="Phobius"/>
    </source>
</evidence>
<dbReference type="SUPFAM" id="SSF57850">
    <property type="entry name" value="RING/U-box"/>
    <property type="match status" value="1"/>
</dbReference>
<dbReference type="SMART" id="SM00504">
    <property type="entry name" value="Ubox"/>
    <property type="match status" value="1"/>
</dbReference>
<dbReference type="PROSITE" id="PS51698">
    <property type="entry name" value="U_BOX"/>
    <property type="match status" value="1"/>
</dbReference>
<dbReference type="InterPro" id="IPR003613">
    <property type="entry name" value="Ubox_domain"/>
</dbReference>
<dbReference type="InterPro" id="IPR013083">
    <property type="entry name" value="Znf_RING/FYVE/PHD"/>
</dbReference>
<feature type="compositionally biased region" description="Gly residues" evidence="1">
    <location>
        <begin position="238"/>
        <end position="255"/>
    </location>
</feature>
<evidence type="ECO:0000259" key="4">
    <source>
        <dbReference type="PROSITE" id="PS51698"/>
    </source>
</evidence>
<proteinExistence type="predicted"/>
<dbReference type="Gene3D" id="3.30.40.10">
    <property type="entry name" value="Zinc/RING finger domain, C3HC4 (zinc finger)"/>
    <property type="match status" value="1"/>
</dbReference>
<evidence type="ECO:0000313" key="6">
    <source>
        <dbReference type="Proteomes" id="UP000001058"/>
    </source>
</evidence>
<dbReference type="EMBL" id="GL378325">
    <property type="protein sequence ID" value="EFJ52156.1"/>
    <property type="molecule type" value="Genomic_DNA"/>
</dbReference>
<keyword evidence="2" id="KW-0472">Membrane</keyword>
<dbReference type="AlphaFoldDB" id="D8TJZ2"/>